<feature type="transmembrane region" description="Helical" evidence="1">
    <location>
        <begin position="120"/>
        <end position="139"/>
    </location>
</feature>
<evidence type="ECO:0000313" key="2">
    <source>
        <dbReference type="EMBL" id="GAA1874659.1"/>
    </source>
</evidence>
<dbReference type="EMBL" id="BAAANL010000010">
    <property type="protein sequence ID" value="GAA1874659.1"/>
    <property type="molecule type" value="Genomic_DNA"/>
</dbReference>
<feature type="transmembrane region" description="Helical" evidence="1">
    <location>
        <begin position="88"/>
        <end position="108"/>
    </location>
</feature>
<sequence>MATRHSTRLLLSCAAIGAAGGIVIAALNWSLLLLPQTWFAYTLYTISLGIWALPALISLALFRAPGVGLLTMVFAGVVNLVTPNGFAMLVNFLAAGIIIELPFLVTLYRRWSDGYVRTGSVVALVVASAAYFATLVTAVNTDGSAFLPAGFYPWGVVISLAGAVVVAVAVTLLAQNVARQLERQGLGRRSTDTVVTVTEA</sequence>
<feature type="transmembrane region" description="Helical" evidence="1">
    <location>
        <begin position="151"/>
        <end position="174"/>
    </location>
</feature>
<comment type="caution">
    <text evidence="2">The sequence shown here is derived from an EMBL/GenBank/DDBJ whole genome shotgun (WGS) entry which is preliminary data.</text>
</comment>
<feature type="transmembrane region" description="Helical" evidence="1">
    <location>
        <begin position="38"/>
        <end position="57"/>
    </location>
</feature>
<keyword evidence="1" id="KW-0472">Membrane</keyword>
<proteinExistence type="predicted"/>
<dbReference type="RefSeq" id="WP_344106052.1">
    <property type="nucleotide sequence ID" value="NZ_BAAANL010000010.1"/>
</dbReference>
<feature type="transmembrane region" description="Helical" evidence="1">
    <location>
        <begin position="9"/>
        <end position="32"/>
    </location>
</feature>
<reference evidence="2 3" key="1">
    <citation type="journal article" date="2019" name="Int. J. Syst. Evol. Microbiol.">
        <title>The Global Catalogue of Microorganisms (GCM) 10K type strain sequencing project: providing services to taxonomists for standard genome sequencing and annotation.</title>
        <authorList>
            <consortium name="The Broad Institute Genomics Platform"/>
            <consortium name="The Broad Institute Genome Sequencing Center for Infectious Disease"/>
            <person name="Wu L."/>
            <person name="Ma J."/>
        </authorList>
    </citation>
    <scope>NUCLEOTIDE SEQUENCE [LARGE SCALE GENOMIC DNA]</scope>
    <source>
        <strain evidence="2 3">JCM 14326</strain>
    </source>
</reference>
<dbReference type="Pfam" id="PF09819">
    <property type="entry name" value="ABC_cobalt"/>
    <property type="match status" value="1"/>
</dbReference>
<name>A0ABN2NNR3_9MICO</name>
<keyword evidence="1" id="KW-1133">Transmembrane helix</keyword>
<dbReference type="InterPro" id="IPR017195">
    <property type="entry name" value="ABC_thiamin-permease_prd"/>
</dbReference>
<dbReference type="Proteomes" id="UP001501094">
    <property type="component" value="Unassembled WGS sequence"/>
</dbReference>
<keyword evidence="3" id="KW-1185">Reference proteome</keyword>
<evidence type="ECO:0008006" key="4">
    <source>
        <dbReference type="Google" id="ProtNLM"/>
    </source>
</evidence>
<gene>
    <name evidence="2" type="ORF">GCM10009751_37810</name>
</gene>
<feature type="transmembrane region" description="Helical" evidence="1">
    <location>
        <begin position="64"/>
        <end position="82"/>
    </location>
</feature>
<protein>
    <recommendedName>
        <fullName evidence="4">Energy-coupling factor transport system substrate-specific component</fullName>
    </recommendedName>
</protein>
<keyword evidence="1" id="KW-0812">Transmembrane</keyword>
<evidence type="ECO:0000313" key="3">
    <source>
        <dbReference type="Proteomes" id="UP001501094"/>
    </source>
</evidence>
<organism evidence="2 3">
    <name type="scientific">Myceligenerans crystallogenes</name>
    <dbReference type="NCBI Taxonomy" id="316335"/>
    <lineage>
        <taxon>Bacteria</taxon>
        <taxon>Bacillati</taxon>
        <taxon>Actinomycetota</taxon>
        <taxon>Actinomycetes</taxon>
        <taxon>Micrococcales</taxon>
        <taxon>Promicromonosporaceae</taxon>
        <taxon>Myceligenerans</taxon>
    </lineage>
</organism>
<accession>A0ABN2NNR3</accession>
<evidence type="ECO:0000256" key="1">
    <source>
        <dbReference type="SAM" id="Phobius"/>
    </source>
</evidence>